<dbReference type="EMBL" id="JPVU01000089">
    <property type="protein sequence ID" value="KFN92604.1"/>
    <property type="molecule type" value="Genomic_DNA"/>
</dbReference>
<accession>A0A091C6R1</accession>
<dbReference type="PROSITE" id="PS00843">
    <property type="entry name" value="DALA_DALA_LIGASE_1"/>
    <property type="match status" value="1"/>
</dbReference>
<dbReference type="Pfam" id="PF07478">
    <property type="entry name" value="Dala_Dala_lig_C"/>
    <property type="match status" value="1"/>
</dbReference>
<dbReference type="InterPro" id="IPR005905">
    <property type="entry name" value="D_ala_D_ala"/>
</dbReference>
<dbReference type="GO" id="GO:0071555">
    <property type="term" value="P:cell wall organization"/>
    <property type="evidence" value="ECO:0007669"/>
    <property type="project" value="UniProtKB-KW"/>
</dbReference>
<comment type="caution">
    <text evidence="17">The sequence shown here is derived from an EMBL/GenBank/DDBJ whole genome shotgun (WGS) entry which is preliminary data.</text>
</comment>
<dbReference type="GO" id="GO:0008716">
    <property type="term" value="F:D-alanine-D-alanine ligase activity"/>
    <property type="evidence" value="ECO:0007669"/>
    <property type="project" value="UniProtKB-UniRule"/>
</dbReference>
<evidence type="ECO:0000256" key="7">
    <source>
        <dbReference type="ARBA" id="ARBA00022840"/>
    </source>
</evidence>
<evidence type="ECO:0000256" key="1">
    <source>
        <dbReference type="ARBA" id="ARBA00001936"/>
    </source>
</evidence>
<organism evidence="17 18">
    <name type="scientific">Tetragenococcus muriaticus PMC-11-5</name>
    <dbReference type="NCBI Taxonomy" id="1302649"/>
    <lineage>
        <taxon>Bacteria</taxon>
        <taxon>Bacillati</taxon>
        <taxon>Bacillota</taxon>
        <taxon>Bacilli</taxon>
        <taxon>Lactobacillales</taxon>
        <taxon>Enterococcaceae</taxon>
        <taxon>Tetragenococcus</taxon>
    </lineage>
</organism>
<keyword evidence="5 12" id="KW-0436">Ligase</keyword>
<sequence>MRIVVLAGGKSDEHDVSMSSGSMIANALIAKGHQVLLLDLSMDLPDVSDFDTAYQKYKKEQYSATILSTFTKQHGKEIGENIIEICRTAQMTFVGLHGGIGENGKLAALFDIYDIKYTGTGYQGSLLAMNKQISKELLRFHGFLTANWKVITKNYEPSTISLPAVVKPIDNGSSIGVSLVNHSDDLKTAVEETLTYTNNGKLLIEDKIEGREFSVGVLGKKVLPVIEIRPKNGFYDYTNKYQQGLTEEITPAVIANETKMKLQHLAKEVHELFSLEVYSRTDFLLSDSGDIFIIEANSLPGMTPTSLFPQEAQAKGIKYEDLCQKIIELSMQKSS</sequence>
<comment type="similarity">
    <text evidence="3 12">Belongs to the D-alanine--D-alanine ligase family.</text>
</comment>
<keyword evidence="4 12" id="KW-0963">Cytoplasm</keyword>
<keyword evidence="9 12" id="KW-0573">Peptidoglycan synthesis</keyword>
<dbReference type="GO" id="GO:0008360">
    <property type="term" value="P:regulation of cell shape"/>
    <property type="evidence" value="ECO:0007669"/>
    <property type="project" value="UniProtKB-KW"/>
</dbReference>
<dbReference type="UniPathway" id="UPA00219"/>
<dbReference type="InterPro" id="IPR011127">
    <property type="entry name" value="Dala_Dala_lig_N"/>
</dbReference>
<dbReference type="GO" id="GO:0009252">
    <property type="term" value="P:peptidoglycan biosynthetic process"/>
    <property type="evidence" value="ECO:0007669"/>
    <property type="project" value="UniProtKB-UniRule"/>
</dbReference>
<keyword evidence="7 15" id="KW-0067">ATP-binding</keyword>
<dbReference type="GO" id="GO:0005524">
    <property type="term" value="F:ATP binding"/>
    <property type="evidence" value="ECO:0007669"/>
    <property type="project" value="UniProtKB-UniRule"/>
</dbReference>
<evidence type="ECO:0000256" key="3">
    <source>
        <dbReference type="ARBA" id="ARBA00010871"/>
    </source>
</evidence>
<dbReference type="Gene3D" id="3.30.1490.20">
    <property type="entry name" value="ATP-grasp fold, A domain"/>
    <property type="match status" value="1"/>
</dbReference>
<dbReference type="GO" id="GO:0005737">
    <property type="term" value="C:cytoplasm"/>
    <property type="evidence" value="ECO:0007669"/>
    <property type="project" value="UniProtKB-SubCell"/>
</dbReference>
<feature type="active site" evidence="13">
    <location>
        <position position="306"/>
    </location>
</feature>
<keyword evidence="10 14" id="KW-0464">Manganese</keyword>
<comment type="pathway">
    <text evidence="12">Cell wall biogenesis; peptidoglycan biosynthesis.</text>
</comment>
<dbReference type="PATRIC" id="fig|1302649.3.peg.840"/>
<dbReference type="NCBIfam" id="NF002378">
    <property type="entry name" value="PRK01372.1"/>
    <property type="match status" value="1"/>
</dbReference>
<evidence type="ECO:0000256" key="9">
    <source>
        <dbReference type="ARBA" id="ARBA00022984"/>
    </source>
</evidence>
<dbReference type="InterPro" id="IPR013815">
    <property type="entry name" value="ATP_grasp_subdomain_1"/>
</dbReference>
<dbReference type="EC" id="6.3.2.4" evidence="12"/>
<dbReference type="InterPro" id="IPR011761">
    <property type="entry name" value="ATP-grasp"/>
</dbReference>
<comment type="subcellular location">
    <subcellularLocation>
        <location evidence="2 12">Cytoplasm</location>
    </subcellularLocation>
</comment>
<comment type="cofactor">
    <cofactor evidence="14">
        <name>Mg(2+)</name>
        <dbReference type="ChEBI" id="CHEBI:18420"/>
    </cofactor>
    <cofactor evidence="14">
        <name>Mn(2+)</name>
        <dbReference type="ChEBI" id="CHEBI:29035"/>
    </cofactor>
    <text evidence="14">Binds 2 magnesium or manganese ions per subunit.</text>
</comment>
<dbReference type="Proteomes" id="UP000029380">
    <property type="component" value="Unassembled WGS sequence"/>
</dbReference>
<dbReference type="InterPro" id="IPR016185">
    <property type="entry name" value="PreATP-grasp_dom_sf"/>
</dbReference>
<evidence type="ECO:0000256" key="11">
    <source>
        <dbReference type="ARBA" id="ARBA00023316"/>
    </source>
</evidence>
<keyword evidence="8 12" id="KW-0133">Cell shape</keyword>
<dbReference type="InterPro" id="IPR011095">
    <property type="entry name" value="Dala_Dala_lig_C"/>
</dbReference>
<feature type="binding site" evidence="14">
    <location>
        <position position="295"/>
    </location>
    <ligand>
        <name>Mg(2+)</name>
        <dbReference type="ChEBI" id="CHEBI:18420"/>
        <label>1</label>
    </ligand>
</feature>
<evidence type="ECO:0000313" key="18">
    <source>
        <dbReference type="Proteomes" id="UP000029380"/>
    </source>
</evidence>
<gene>
    <name evidence="12" type="primary">ddl</name>
    <name evidence="17" type="ORF">TMUPMC115_0837</name>
</gene>
<dbReference type="PROSITE" id="PS50975">
    <property type="entry name" value="ATP_GRASP"/>
    <property type="match status" value="1"/>
</dbReference>
<keyword evidence="6 15" id="KW-0547">Nucleotide-binding</keyword>
<keyword evidence="11 12" id="KW-0961">Cell wall biogenesis/degradation</keyword>
<dbReference type="InterPro" id="IPR000291">
    <property type="entry name" value="D-Ala_lig_Van_CS"/>
</dbReference>
<comment type="cofactor">
    <cofactor evidence="1">
        <name>Mn(2+)</name>
        <dbReference type="ChEBI" id="CHEBI:29035"/>
    </cofactor>
</comment>
<comment type="function">
    <text evidence="12">Cell wall formation.</text>
</comment>
<evidence type="ECO:0000256" key="8">
    <source>
        <dbReference type="ARBA" id="ARBA00022960"/>
    </source>
</evidence>
<feature type="binding site" evidence="14">
    <location>
        <position position="282"/>
    </location>
    <ligand>
        <name>Mg(2+)</name>
        <dbReference type="ChEBI" id="CHEBI:18420"/>
        <label>1</label>
    </ligand>
</feature>
<dbReference type="GO" id="GO:0046872">
    <property type="term" value="F:metal ion binding"/>
    <property type="evidence" value="ECO:0007669"/>
    <property type="project" value="UniProtKB-KW"/>
</dbReference>
<evidence type="ECO:0000256" key="2">
    <source>
        <dbReference type="ARBA" id="ARBA00004496"/>
    </source>
</evidence>
<dbReference type="OrthoDB" id="9813261at2"/>
<feature type="binding site" evidence="14">
    <location>
        <position position="295"/>
    </location>
    <ligand>
        <name>Mg(2+)</name>
        <dbReference type="ChEBI" id="CHEBI:18420"/>
        <label>2</label>
    </ligand>
</feature>
<dbReference type="PANTHER" id="PTHR23132:SF23">
    <property type="entry name" value="D-ALANINE--D-ALANINE LIGASE B"/>
    <property type="match status" value="1"/>
</dbReference>
<evidence type="ECO:0000256" key="6">
    <source>
        <dbReference type="ARBA" id="ARBA00022741"/>
    </source>
</evidence>
<evidence type="ECO:0000259" key="16">
    <source>
        <dbReference type="PROSITE" id="PS50975"/>
    </source>
</evidence>
<evidence type="ECO:0000256" key="14">
    <source>
        <dbReference type="PIRSR" id="PIRSR039102-3"/>
    </source>
</evidence>
<evidence type="ECO:0000256" key="13">
    <source>
        <dbReference type="PIRSR" id="PIRSR039102-1"/>
    </source>
</evidence>
<keyword evidence="14" id="KW-0460">Magnesium</keyword>
<dbReference type="Gene3D" id="3.40.50.20">
    <property type="match status" value="1"/>
</dbReference>
<dbReference type="HAMAP" id="MF_00047">
    <property type="entry name" value="Dala_Dala_lig"/>
    <property type="match status" value="1"/>
</dbReference>
<evidence type="ECO:0000313" key="17">
    <source>
        <dbReference type="EMBL" id="KFN92604.1"/>
    </source>
</evidence>
<dbReference type="Pfam" id="PF01820">
    <property type="entry name" value="Dala_Dala_lig_N"/>
    <property type="match status" value="1"/>
</dbReference>
<evidence type="ECO:0000256" key="10">
    <source>
        <dbReference type="ARBA" id="ARBA00023211"/>
    </source>
</evidence>
<feature type="binding site" evidence="14">
    <location>
        <position position="297"/>
    </location>
    <ligand>
        <name>Mg(2+)</name>
        <dbReference type="ChEBI" id="CHEBI:18420"/>
        <label>2</label>
    </ligand>
</feature>
<dbReference type="Gene3D" id="3.30.470.20">
    <property type="entry name" value="ATP-grasp fold, B domain"/>
    <property type="match status" value="1"/>
</dbReference>
<comment type="catalytic activity">
    <reaction evidence="12">
        <text>2 D-alanine + ATP = D-alanyl-D-alanine + ADP + phosphate + H(+)</text>
        <dbReference type="Rhea" id="RHEA:11224"/>
        <dbReference type="ChEBI" id="CHEBI:15378"/>
        <dbReference type="ChEBI" id="CHEBI:30616"/>
        <dbReference type="ChEBI" id="CHEBI:43474"/>
        <dbReference type="ChEBI" id="CHEBI:57416"/>
        <dbReference type="ChEBI" id="CHEBI:57822"/>
        <dbReference type="ChEBI" id="CHEBI:456216"/>
        <dbReference type="EC" id="6.3.2.4"/>
    </reaction>
</comment>
<evidence type="ECO:0000256" key="12">
    <source>
        <dbReference type="HAMAP-Rule" id="MF_00047"/>
    </source>
</evidence>
<dbReference type="PANTHER" id="PTHR23132">
    <property type="entry name" value="D-ALANINE--D-ALANINE LIGASE"/>
    <property type="match status" value="1"/>
</dbReference>
<feature type="active site" evidence="13">
    <location>
        <position position="13"/>
    </location>
</feature>
<feature type="domain" description="ATP-grasp" evidence="16">
    <location>
        <begin position="135"/>
        <end position="328"/>
    </location>
</feature>
<dbReference type="SUPFAM" id="SSF56059">
    <property type="entry name" value="Glutathione synthetase ATP-binding domain-like"/>
    <property type="match status" value="1"/>
</dbReference>
<keyword evidence="14" id="KW-0479">Metal-binding</keyword>
<dbReference type="NCBIfam" id="TIGR01205">
    <property type="entry name" value="D_ala_D_alaTIGR"/>
    <property type="match status" value="1"/>
</dbReference>
<evidence type="ECO:0000256" key="5">
    <source>
        <dbReference type="ARBA" id="ARBA00022598"/>
    </source>
</evidence>
<evidence type="ECO:0000256" key="4">
    <source>
        <dbReference type="ARBA" id="ARBA00022490"/>
    </source>
</evidence>
<dbReference type="RefSeq" id="WP_038025764.1">
    <property type="nucleotide sequence ID" value="NZ_JPVU01000089.1"/>
</dbReference>
<dbReference type="PIRSF" id="PIRSF039102">
    <property type="entry name" value="Ddl/VanB"/>
    <property type="match status" value="1"/>
</dbReference>
<evidence type="ECO:0000256" key="15">
    <source>
        <dbReference type="PROSITE-ProRule" id="PRU00409"/>
    </source>
</evidence>
<dbReference type="AlphaFoldDB" id="A0A091C6R1"/>
<proteinExistence type="inferred from homology"/>
<dbReference type="PROSITE" id="PS00844">
    <property type="entry name" value="DALA_DALA_LIGASE_2"/>
    <property type="match status" value="1"/>
</dbReference>
<reference evidence="17 18" key="1">
    <citation type="submission" date="2014-08" db="EMBL/GenBank/DDBJ databases">
        <title>Genome sequence of Tetragenococcus muriaticus.</title>
        <authorList>
            <person name="Chuea-nongthon C."/>
            <person name="Rodtong S."/>
            <person name="Yongsawatdigul J."/>
            <person name="Steele J.L."/>
            <person name="Liu X.-y."/>
            <person name="Speers J."/>
            <person name="Glasner J.D."/>
            <person name="Neeno-Eckwall E.C."/>
        </authorList>
    </citation>
    <scope>NUCLEOTIDE SEQUENCE [LARGE SCALE GENOMIC DNA]</scope>
    <source>
        <strain evidence="17 18">PMC-11-5</strain>
    </source>
</reference>
<name>A0A091C6R1_9ENTE</name>
<protein>
    <recommendedName>
        <fullName evidence="12">D-alanine--D-alanine ligase</fullName>
        <ecNumber evidence="12">6.3.2.4</ecNumber>
    </recommendedName>
    <alternativeName>
        <fullName evidence="12">D-Ala-D-Ala ligase</fullName>
    </alternativeName>
    <alternativeName>
        <fullName evidence="12">D-alanylalanine synthetase</fullName>
    </alternativeName>
</protein>
<dbReference type="SUPFAM" id="SSF52440">
    <property type="entry name" value="PreATP-grasp domain"/>
    <property type="match status" value="1"/>
</dbReference>
<feature type="active site" evidence="13">
    <location>
        <position position="173"/>
    </location>
</feature>